<dbReference type="SUPFAM" id="SSF57850">
    <property type="entry name" value="RING/U-box"/>
    <property type="match status" value="1"/>
</dbReference>
<dbReference type="SMART" id="SM00449">
    <property type="entry name" value="SPRY"/>
    <property type="match status" value="1"/>
</dbReference>
<evidence type="ECO:0000313" key="11">
    <source>
        <dbReference type="Proteomes" id="UP001318040"/>
    </source>
</evidence>
<dbReference type="InterPro" id="IPR003879">
    <property type="entry name" value="Butyrophylin_SPRY"/>
</dbReference>
<organism evidence="11 12">
    <name type="scientific">Petromyzon marinus</name>
    <name type="common">Sea lamprey</name>
    <dbReference type="NCBI Taxonomy" id="7757"/>
    <lineage>
        <taxon>Eukaryota</taxon>
        <taxon>Metazoa</taxon>
        <taxon>Chordata</taxon>
        <taxon>Craniata</taxon>
        <taxon>Vertebrata</taxon>
        <taxon>Cyclostomata</taxon>
        <taxon>Hyperoartia</taxon>
        <taxon>Petromyzontiformes</taxon>
        <taxon>Petromyzontidae</taxon>
        <taxon>Petromyzon</taxon>
    </lineage>
</organism>
<dbReference type="InterPro" id="IPR013083">
    <property type="entry name" value="Znf_RING/FYVE/PHD"/>
</dbReference>
<dbReference type="InterPro" id="IPR006574">
    <property type="entry name" value="PRY"/>
</dbReference>
<dbReference type="SMART" id="SM00336">
    <property type="entry name" value="BBOX"/>
    <property type="match status" value="2"/>
</dbReference>
<evidence type="ECO:0000256" key="3">
    <source>
        <dbReference type="ARBA" id="ARBA00022771"/>
    </source>
</evidence>
<dbReference type="Gene3D" id="2.60.120.920">
    <property type="match status" value="1"/>
</dbReference>
<feature type="domain" description="B30.2/SPRY" evidence="10">
    <location>
        <begin position="540"/>
        <end position="733"/>
    </location>
</feature>
<feature type="domain" description="RING-type" evidence="8">
    <location>
        <begin position="128"/>
        <end position="176"/>
    </location>
</feature>
<feature type="domain" description="B box-type" evidence="9">
    <location>
        <begin position="272"/>
        <end position="313"/>
    </location>
</feature>
<evidence type="ECO:0000313" key="12">
    <source>
        <dbReference type="RefSeq" id="XP_032820104.1"/>
    </source>
</evidence>
<keyword evidence="2" id="KW-0479">Metal-binding</keyword>
<dbReference type="Pfam" id="PF13765">
    <property type="entry name" value="PRY"/>
    <property type="match status" value="1"/>
</dbReference>
<dbReference type="Gene3D" id="4.10.830.40">
    <property type="match status" value="1"/>
</dbReference>
<keyword evidence="1" id="KW-0399">Innate immunity</keyword>
<accession>A0AAJ7TLJ3</accession>
<sequence>MRATSNRRAAAVVIELDTMALAPISRYRSCTVLEEHRRAICEPVMMIHHPLNFSQLRLTSVVKYGYTTPMTNRVWGRRPSSNRSFCLASESDPRCLIEHRTLDEFHSGVSLLTGVTRMEHSSESGSPCSICENVSTNAIRLDCNHNFCSQCTKGICTTDAAGAGSSSSSSSCPLCQGDARAPRRVAPEEGIVHAVAAAGLDDRPGGSGHDAAGCPAPDAGSLPSCDFCLVSKLPAAKTCLTCLASYCEMHVRPHLRSPPFRGHNLTEPVRDLSAIRCPEHGKALELFCRDDGVSVCGLCPLLGRHKQHRVVTVEQELLDKKKSLQTKLTFLDETSHRKEESISQLKEITTGINVSCEGFHGKLLVQFQGLQRVLEDYERCTMKAVDMEKQITQLRVDKEIKKLTAQNAEISELRNRMLNALASINIWNLASIEDFSDAMPPEAEDLEVQRFSLESVKLQKILEAVDHLEAFCGDHVSHPSHGQRHPSSREPQASSAQEVPECAQASSRKPARTMRHGHGARPTRVVVGRAHSTGDCEPPAAAAAAATTNRQRYLQFITEVKLNPRTAHPNLTVTPDNKMASCGRFRWFCDRAAERFESVMQVLCAQGFFSGRHYWEVDVRGAGRGWWVGAAYGSMSRKGSDDACSLGRNKMSWCLKRFDVEYWCFHDNQRVPLVIDEEPQRVGVFLDFEEGILSFHIVFPQMIPLYSFKTKFTDVVYPAFRLWEGSVKLPVSL</sequence>
<name>A0AAJ7TLJ3_PETMA</name>
<dbReference type="InterPro" id="IPR043136">
    <property type="entry name" value="B30.2/SPRY_sf"/>
</dbReference>
<keyword evidence="5" id="KW-0391">Immunity</keyword>
<dbReference type="RefSeq" id="XP_032820104.1">
    <property type="nucleotide sequence ID" value="XM_032964213.1"/>
</dbReference>
<evidence type="ECO:0000256" key="2">
    <source>
        <dbReference type="ARBA" id="ARBA00022723"/>
    </source>
</evidence>
<dbReference type="InterPro" id="IPR000315">
    <property type="entry name" value="Znf_B-box"/>
</dbReference>
<proteinExistence type="predicted"/>
<protein>
    <submittedName>
        <fullName evidence="12">Tripartite motif-containing protein 14-like isoform X1</fullName>
    </submittedName>
</protein>
<dbReference type="PROSITE" id="PS50188">
    <property type="entry name" value="B302_SPRY"/>
    <property type="match status" value="1"/>
</dbReference>
<keyword evidence="3 6" id="KW-0863">Zinc-finger</keyword>
<dbReference type="GO" id="GO:0008270">
    <property type="term" value="F:zinc ion binding"/>
    <property type="evidence" value="ECO:0007669"/>
    <property type="project" value="UniProtKB-KW"/>
</dbReference>
<evidence type="ECO:0000259" key="10">
    <source>
        <dbReference type="PROSITE" id="PS50188"/>
    </source>
</evidence>
<dbReference type="Gene3D" id="3.30.160.60">
    <property type="entry name" value="Classic Zinc Finger"/>
    <property type="match status" value="1"/>
</dbReference>
<dbReference type="CDD" id="cd19769">
    <property type="entry name" value="Bbox2_TRIM16-like"/>
    <property type="match status" value="1"/>
</dbReference>
<feature type="region of interest" description="Disordered" evidence="7">
    <location>
        <begin position="473"/>
        <end position="524"/>
    </location>
</feature>
<dbReference type="Pfam" id="PF00622">
    <property type="entry name" value="SPRY"/>
    <property type="match status" value="1"/>
</dbReference>
<evidence type="ECO:0000259" key="9">
    <source>
        <dbReference type="PROSITE" id="PS50119"/>
    </source>
</evidence>
<dbReference type="GO" id="GO:0005737">
    <property type="term" value="C:cytoplasm"/>
    <property type="evidence" value="ECO:0007669"/>
    <property type="project" value="UniProtKB-ARBA"/>
</dbReference>
<dbReference type="CDD" id="cd19842">
    <property type="entry name" value="Bbox1_TRIM25-like_C-IV"/>
    <property type="match status" value="1"/>
</dbReference>
<dbReference type="SUPFAM" id="SSF57845">
    <property type="entry name" value="B-box zinc-binding domain"/>
    <property type="match status" value="1"/>
</dbReference>
<dbReference type="GO" id="GO:0045087">
    <property type="term" value="P:innate immune response"/>
    <property type="evidence" value="ECO:0007669"/>
    <property type="project" value="UniProtKB-KW"/>
</dbReference>
<dbReference type="Gene3D" id="3.30.40.10">
    <property type="entry name" value="Zinc/RING finger domain, C3HC4 (zinc finger)"/>
    <property type="match status" value="1"/>
</dbReference>
<dbReference type="Proteomes" id="UP001318040">
    <property type="component" value="Chromosome 31"/>
</dbReference>
<evidence type="ECO:0000256" key="5">
    <source>
        <dbReference type="ARBA" id="ARBA00022859"/>
    </source>
</evidence>
<keyword evidence="4" id="KW-0862">Zinc</keyword>
<dbReference type="SMART" id="SM00589">
    <property type="entry name" value="PRY"/>
    <property type="match status" value="1"/>
</dbReference>
<dbReference type="PROSITE" id="PS50089">
    <property type="entry name" value="ZF_RING_2"/>
    <property type="match status" value="1"/>
</dbReference>
<reference evidence="12" key="1">
    <citation type="submission" date="2025-08" db="UniProtKB">
        <authorList>
            <consortium name="RefSeq"/>
        </authorList>
    </citation>
    <scope>IDENTIFICATION</scope>
    <source>
        <tissue evidence="12">Sperm</tissue>
    </source>
</reference>
<dbReference type="InterPro" id="IPR001841">
    <property type="entry name" value="Znf_RING"/>
</dbReference>
<keyword evidence="11" id="KW-1185">Reference proteome</keyword>
<dbReference type="PANTHER" id="PTHR25465:SF11">
    <property type="entry name" value="TRIPARTITE MOTIF CONTAINING 14"/>
    <property type="match status" value="1"/>
</dbReference>
<dbReference type="SUPFAM" id="SSF49899">
    <property type="entry name" value="Concanavalin A-like lectins/glucanases"/>
    <property type="match status" value="1"/>
</dbReference>
<dbReference type="AlphaFoldDB" id="A0AAJ7TLJ3"/>
<dbReference type="SMART" id="SM00184">
    <property type="entry name" value="RING"/>
    <property type="match status" value="1"/>
</dbReference>
<dbReference type="PROSITE" id="PS50119">
    <property type="entry name" value="ZF_BBOX"/>
    <property type="match status" value="1"/>
</dbReference>
<evidence type="ECO:0000259" key="8">
    <source>
        <dbReference type="PROSITE" id="PS50089"/>
    </source>
</evidence>
<dbReference type="InterPro" id="IPR001870">
    <property type="entry name" value="B30.2/SPRY"/>
</dbReference>
<evidence type="ECO:0000256" key="4">
    <source>
        <dbReference type="ARBA" id="ARBA00022833"/>
    </source>
</evidence>
<dbReference type="PRINTS" id="PR01407">
    <property type="entry name" value="BUTYPHLNCDUF"/>
</dbReference>
<evidence type="ECO:0000256" key="1">
    <source>
        <dbReference type="ARBA" id="ARBA00022588"/>
    </source>
</evidence>
<dbReference type="KEGG" id="pmrn:116947912"/>
<dbReference type="InterPro" id="IPR051051">
    <property type="entry name" value="E3_ubiq-ligase_TRIM/RNF"/>
</dbReference>
<evidence type="ECO:0000256" key="6">
    <source>
        <dbReference type="PROSITE-ProRule" id="PRU00024"/>
    </source>
</evidence>
<dbReference type="PANTHER" id="PTHR25465">
    <property type="entry name" value="B-BOX DOMAIN CONTAINING"/>
    <property type="match status" value="1"/>
</dbReference>
<dbReference type="InterPro" id="IPR003877">
    <property type="entry name" value="SPRY_dom"/>
</dbReference>
<evidence type="ECO:0000256" key="7">
    <source>
        <dbReference type="SAM" id="MobiDB-lite"/>
    </source>
</evidence>
<dbReference type="InterPro" id="IPR013320">
    <property type="entry name" value="ConA-like_dom_sf"/>
</dbReference>
<dbReference type="Pfam" id="PF00643">
    <property type="entry name" value="zf-B_box"/>
    <property type="match status" value="1"/>
</dbReference>
<gene>
    <name evidence="12" type="primary">LOC116947912</name>
</gene>
<feature type="compositionally biased region" description="Basic residues" evidence="7">
    <location>
        <begin position="509"/>
        <end position="521"/>
    </location>
</feature>